<dbReference type="PROSITE" id="PS00211">
    <property type="entry name" value="ABC_TRANSPORTER_1"/>
    <property type="match status" value="1"/>
</dbReference>
<dbReference type="InterPro" id="IPR011527">
    <property type="entry name" value="ABC1_TM_dom"/>
</dbReference>
<dbReference type="SUPFAM" id="SSF52540">
    <property type="entry name" value="P-loop containing nucleoside triphosphate hydrolases"/>
    <property type="match status" value="1"/>
</dbReference>
<proteinExistence type="predicted"/>
<keyword evidence="5 7" id="KW-1133">Transmembrane helix</keyword>
<dbReference type="InterPro" id="IPR003593">
    <property type="entry name" value="AAA+_ATPase"/>
</dbReference>
<evidence type="ECO:0000256" key="7">
    <source>
        <dbReference type="SAM" id="Phobius"/>
    </source>
</evidence>
<comment type="subcellular location">
    <subcellularLocation>
        <location evidence="1">Cell membrane</location>
        <topology evidence="1">Multi-pass membrane protein</topology>
    </subcellularLocation>
</comment>
<dbReference type="OrthoDB" id="9780296at2"/>
<gene>
    <name evidence="10" type="ORF">IQ37_00645</name>
</gene>
<evidence type="ECO:0000256" key="2">
    <source>
        <dbReference type="ARBA" id="ARBA00022692"/>
    </source>
</evidence>
<dbReference type="PANTHER" id="PTHR43394">
    <property type="entry name" value="ATP-DEPENDENT PERMEASE MDL1, MITOCHONDRIAL"/>
    <property type="match status" value="1"/>
</dbReference>
<evidence type="ECO:0000256" key="6">
    <source>
        <dbReference type="ARBA" id="ARBA00023136"/>
    </source>
</evidence>
<reference evidence="10 11" key="1">
    <citation type="submission" date="2014-07" db="EMBL/GenBank/DDBJ databases">
        <title>Genome of Chryseobacterium piperi CTM.</title>
        <authorList>
            <person name="Pipes S.E."/>
            <person name="Stropko S.J."/>
            <person name="Newman J.D."/>
        </authorList>
    </citation>
    <scope>NUCLEOTIDE SEQUENCE [LARGE SCALE GENOMIC DNA]</scope>
    <source>
        <strain evidence="10 11">CTM</strain>
    </source>
</reference>
<dbReference type="InterPro" id="IPR003439">
    <property type="entry name" value="ABC_transporter-like_ATP-bd"/>
</dbReference>
<dbReference type="PROSITE" id="PS50929">
    <property type="entry name" value="ABC_TM1F"/>
    <property type="match status" value="1"/>
</dbReference>
<feature type="transmembrane region" description="Helical" evidence="7">
    <location>
        <begin position="92"/>
        <end position="110"/>
    </location>
</feature>
<dbReference type="eggNOG" id="COG1132">
    <property type="taxonomic scope" value="Bacteria"/>
</dbReference>
<dbReference type="Gene3D" id="3.40.50.300">
    <property type="entry name" value="P-loop containing nucleotide triphosphate hydrolases"/>
    <property type="match status" value="1"/>
</dbReference>
<dbReference type="GO" id="GO:0015421">
    <property type="term" value="F:ABC-type oligopeptide transporter activity"/>
    <property type="evidence" value="ECO:0007669"/>
    <property type="project" value="TreeGrafter"/>
</dbReference>
<feature type="transmembrane region" description="Helical" evidence="7">
    <location>
        <begin position="21"/>
        <end position="47"/>
    </location>
</feature>
<dbReference type="SUPFAM" id="SSF90123">
    <property type="entry name" value="ABC transporter transmembrane region"/>
    <property type="match status" value="1"/>
</dbReference>
<dbReference type="InterPro" id="IPR036640">
    <property type="entry name" value="ABC1_TM_sf"/>
</dbReference>
<evidence type="ECO:0000259" key="8">
    <source>
        <dbReference type="PROSITE" id="PS50893"/>
    </source>
</evidence>
<feature type="domain" description="ABC transporter" evidence="8">
    <location>
        <begin position="374"/>
        <end position="608"/>
    </location>
</feature>
<evidence type="ECO:0000256" key="4">
    <source>
        <dbReference type="ARBA" id="ARBA00022840"/>
    </source>
</evidence>
<dbReference type="GO" id="GO:0005524">
    <property type="term" value="F:ATP binding"/>
    <property type="evidence" value="ECO:0007669"/>
    <property type="project" value="UniProtKB-KW"/>
</dbReference>
<dbReference type="GO" id="GO:0005886">
    <property type="term" value="C:plasma membrane"/>
    <property type="evidence" value="ECO:0007669"/>
    <property type="project" value="UniProtKB-SubCell"/>
</dbReference>
<keyword evidence="6 7" id="KW-0472">Membrane</keyword>
<dbReference type="FunFam" id="3.40.50.300:FF:000218">
    <property type="entry name" value="Multidrug ABC transporter ATP-binding protein"/>
    <property type="match status" value="1"/>
</dbReference>
<sequence>MNEYKKILKFARPHQKYIYGSLFFNILYSVFQIASLGTILPVLGMLFGTIKPEKYESPPTYSGDILDLFSFLKEYSNYYVQSLVTDYGPLKVLAWLCIVTAFTFLLRNIFRYLGSFLLINYRVGVTKDLRGAMYRKILSLPVSFFTESRKGDLMSRMSNDVGEVEGNILGSLVELINAPFMLISTLVTLFFLSTEMTLFSLLVLPVMGTMIALIGKSLKKDSHEAQNEMGTIFSIVDETLKSTKVIKIFSAEKIMDNRFMRSMNRWISSSIRLGRKKELASPMSEFLGSITFLIIAWYGGKQIIVEQSISPADFLVFLGIFFQILPPMKSLSASISNVQKGEASLKRVLEILDADIKIDEVAEPVSISTLQNNIHFKDIGFYYDKDNLILKNFNLTIPKGKTVALVGQSGSGKTTIANLLARFYDVSEGEILIDNTDIKHLKLQEYRKLLGMVTQESVLFNDSVYNNILMGKPDATREEVIAAAKIANADTFITQLPNGYDTNIGDDGGKLSGGQKQRVSIARAVLKNPPIMILDEATSALDTESEKFVQDALEKMMENRTSLVIAHRLSTIQKADWIVVMEKGDIVEQGSHHDLIAKRGVYHKLVELQNFD</sequence>
<dbReference type="STRING" id="558152.IQ37_00645"/>
<dbReference type="KEGG" id="cpip:CJF12_13050"/>
<evidence type="ECO:0000313" key="10">
    <source>
        <dbReference type="EMBL" id="KFF30323.1"/>
    </source>
</evidence>
<keyword evidence="4 10" id="KW-0067">ATP-binding</keyword>
<keyword evidence="3" id="KW-0547">Nucleotide-binding</keyword>
<evidence type="ECO:0000259" key="9">
    <source>
        <dbReference type="PROSITE" id="PS50929"/>
    </source>
</evidence>
<dbReference type="EMBL" id="JPRJ01000001">
    <property type="protein sequence ID" value="KFF30323.1"/>
    <property type="molecule type" value="Genomic_DNA"/>
</dbReference>
<dbReference type="CDD" id="cd18552">
    <property type="entry name" value="ABC_6TM_MsbA_like"/>
    <property type="match status" value="1"/>
</dbReference>
<dbReference type="PANTHER" id="PTHR43394:SF1">
    <property type="entry name" value="ATP-BINDING CASSETTE SUB-FAMILY B MEMBER 10, MITOCHONDRIAL"/>
    <property type="match status" value="1"/>
</dbReference>
<evidence type="ECO:0000256" key="1">
    <source>
        <dbReference type="ARBA" id="ARBA00004651"/>
    </source>
</evidence>
<organism evidence="10 11">
    <name type="scientific">Chryseobacterium piperi</name>
    <dbReference type="NCBI Taxonomy" id="558152"/>
    <lineage>
        <taxon>Bacteria</taxon>
        <taxon>Pseudomonadati</taxon>
        <taxon>Bacteroidota</taxon>
        <taxon>Flavobacteriia</taxon>
        <taxon>Flavobacteriales</taxon>
        <taxon>Weeksellaceae</taxon>
        <taxon>Chryseobacterium group</taxon>
        <taxon>Chryseobacterium</taxon>
    </lineage>
</organism>
<dbReference type="RefSeq" id="WP_034680568.1">
    <property type="nucleotide sequence ID" value="NZ_CP023049.2"/>
</dbReference>
<comment type="caution">
    <text evidence="10">The sequence shown here is derived from an EMBL/GenBank/DDBJ whole genome shotgun (WGS) entry which is preliminary data.</text>
</comment>
<dbReference type="Gene3D" id="1.20.1560.10">
    <property type="entry name" value="ABC transporter type 1, transmembrane domain"/>
    <property type="match status" value="1"/>
</dbReference>
<protein>
    <submittedName>
        <fullName evidence="10">Antibiotic ABC transporter ATP-binding protein</fullName>
    </submittedName>
</protein>
<evidence type="ECO:0000256" key="5">
    <source>
        <dbReference type="ARBA" id="ARBA00022989"/>
    </source>
</evidence>
<accession>A0A086BN09</accession>
<keyword evidence="11" id="KW-1185">Reference proteome</keyword>
<dbReference type="SMART" id="SM00382">
    <property type="entry name" value="AAA"/>
    <property type="match status" value="1"/>
</dbReference>
<dbReference type="Pfam" id="PF00664">
    <property type="entry name" value="ABC_membrane"/>
    <property type="match status" value="1"/>
</dbReference>
<name>A0A086BN09_9FLAO</name>
<evidence type="ECO:0000313" key="11">
    <source>
        <dbReference type="Proteomes" id="UP000028709"/>
    </source>
</evidence>
<keyword evidence="2 7" id="KW-0812">Transmembrane</keyword>
<dbReference type="CDD" id="cd03251">
    <property type="entry name" value="ABCC_MsbA"/>
    <property type="match status" value="1"/>
</dbReference>
<dbReference type="AlphaFoldDB" id="A0A086BN09"/>
<dbReference type="Pfam" id="PF00005">
    <property type="entry name" value="ABC_tran"/>
    <property type="match status" value="1"/>
</dbReference>
<dbReference type="PROSITE" id="PS50893">
    <property type="entry name" value="ABC_TRANSPORTER_2"/>
    <property type="match status" value="1"/>
</dbReference>
<dbReference type="InterPro" id="IPR017871">
    <property type="entry name" value="ABC_transporter-like_CS"/>
</dbReference>
<dbReference type="InterPro" id="IPR027417">
    <property type="entry name" value="P-loop_NTPase"/>
</dbReference>
<dbReference type="InterPro" id="IPR039421">
    <property type="entry name" value="Type_1_exporter"/>
</dbReference>
<evidence type="ECO:0000256" key="3">
    <source>
        <dbReference type="ARBA" id="ARBA00022741"/>
    </source>
</evidence>
<feature type="domain" description="ABC transmembrane type-1" evidence="9">
    <location>
        <begin position="58"/>
        <end position="340"/>
    </location>
</feature>
<dbReference type="GO" id="GO:0016887">
    <property type="term" value="F:ATP hydrolysis activity"/>
    <property type="evidence" value="ECO:0007669"/>
    <property type="project" value="InterPro"/>
</dbReference>
<dbReference type="Proteomes" id="UP000028709">
    <property type="component" value="Unassembled WGS sequence"/>
</dbReference>